<feature type="domain" description="IclR-ED" evidence="1">
    <location>
        <begin position="1"/>
        <end position="163"/>
    </location>
</feature>
<evidence type="ECO:0000259" key="1">
    <source>
        <dbReference type="PROSITE" id="PS51078"/>
    </source>
</evidence>
<dbReference type="InterPro" id="IPR050707">
    <property type="entry name" value="HTH_MetabolicPath_Reg"/>
</dbReference>
<reference evidence="3" key="1">
    <citation type="submission" date="2023-07" db="EMBL/GenBank/DDBJ databases">
        <title>30 novel species of actinomycetes from the DSMZ collection.</title>
        <authorList>
            <person name="Nouioui I."/>
        </authorList>
    </citation>
    <scope>NUCLEOTIDE SEQUENCE [LARGE SCALE GENOMIC DNA]</scope>
    <source>
        <strain evidence="3">DSM 45834</strain>
    </source>
</reference>
<dbReference type="PANTHER" id="PTHR30136">
    <property type="entry name" value="HELIX-TURN-HELIX TRANSCRIPTIONAL REGULATOR, ICLR FAMILY"/>
    <property type="match status" value="1"/>
</dbReference>
<dbReference type="Proteomes" id="UP001183202">
    <property type="component" value="Unassembled WGS sequence"/>
</dbReference>
<gene>
    <name evidence="2" type="ORF">RM445_23770</name>
</gene>
<dbReference type="EMBL" id="JAVREJ010000019">
    <property type="protein sequence ID" value="MDT0352547.1"/>
    <property type="molecule type" value="Genomic_DNA"/>
</dbReference>
<dbReference type="Pfam" id="PF01614">
    <property type="entry name" value="IclR_C"/>
    <property type="match status" value="1"/>
</dbReference>
<sequence length="167" mass="17758">MALPFLQDLYEATHEVVHLVVMDEGKALYIERLMSRPEVQVQSRVARRLPLHAAGSGKVLLAYSPPELVEQVIAAGLPKQASRTITDSNVLRRELAGIRTTGYGVSRDEMTDGASSVAAPVRGADGEVIAAISVVLPSGSRDLQALVPAVSLAAAGISRGMRPFMMP</sequence>
<evidence type="ECO:0000313" key="2">
    <source>
        <dbReference type="EMBL" id="MDT0352547.1"/>
    </source>
</evidence>
<comment type="caution">
    <text evidence="2">The sequence shown here is derived from an EMBL/GenBank/DDBJ whole genome shotgun (WGS) entry which is preliminary data.</text>
</comment>
<dbReference type="InterPro" id="IPR029016">
    <property type="entry name" value="GAF-like_dom_sf"/>
</dbReference>
<keyword evidence="3" id="KW-1185">Reference proteome</keyword>
<evidence type="ECO:0000313" key="3">
    <source>
        <dbReference type="Proteomes" id="UP001183202"/>
    </source>
</evidence>
<dbReference type="SUPFAM" id="SSF55781">
    <property type="entry name" value="GAF domain-like"/>
    <property type="match status" value="1"/>
</dbReference>
<dbReference type="Gene3D" id="3.30.450.40">
    <property type="match status" value="1"/>
</dbReference>
<accession>A0ABU2NF09</accession>
<organism evidence="2 3">
    <name type="scientific">Pseudonocardia charpentierae</name>
    <dbReference type="NCBI Taxonomy" id="3075545"/>
    <lineage>
        <taxon>Bacteria</taxon>
        <taxon>Bacillati</taxon>
        <taxon>Actinomycetota</taxon>
        <taxon>Actinomycetes</taxon>
        <taxon>Pseudonocardiales</taxon>
        <taxon>Pseudonocardiaceae</taxon>
        <taxon>Pseudonocardia</taxon>
    </lineage>
</organism>
<name>A0ABU2NF09_9PSEU</name>
<dbReference type="PANTHER" id="PTHR30136:SF24">
    <property type="entry name" value="HTH-TYPE TRANSCRIPTIONAL REPRESSOR ALLR"/>
    <property type="match status" value="1"/>
</dbReference>
<protein>
    <submittedName>
        <fullName evidence="2">IclR family transcriptional regulator</fullName>
    </submittedName>
</protein>
<dbReference type="RefSeq" id="WP_311559113.1">
    <property type="nucleotide sequence ID" value="NZ_JAVREJ010000019.1"/>
</dbReference>
<proteinExistence type="predicted"/>
<dbReference type="InterPro" id="IPR014757">
    <property type="entry name" value="Tscrpt_reg_IclR_C"/>
</dbReference>
<dbReference type="PROSITE" id="PS51078">
    <property type="entry name" value="ICLR_ED"/>
    <property type="match status" value="1"/>
</dbReference>